<dbReference type="PANTHER" id="PTHR14885">
    <property type="entry name" value="CILIA- AND FLAGELLA-ASSOCIATED PROTEIN 43-RELATED"/>
    <property type="match status" value="1"/>
</dbReference>
<feature type="coiled-coil region" evidence="10">
    <location>
        <begin position="1094"/>
        <end position="1139"/>
    </location>
</feature>
<feature type="region of interest" description="Disordered" evidence="11">
    <location>
        <begin position="856"/>
        <end position="924"/>
    </location>
</feature>
<evidence type="ECO:0000256" key="11">
    <source>
        <dbReference type="SAM" id="MobiDB-lite"/>
    </source>
</evidence>
<keyword evidence="6" id="KW-0206">Cytoskeleton</keyword>
<feature type="domain" description="Cfap43 second beta-propeller" evidence="12">
    <location>
        <begin position="342"/>
        <end position="660"/>
    </location>
</feature>
<feature type="coiled-coil region" evidence="10">
    <location>
        <begin position="1033"/>
        <end position="1060"/>
    </location>
</feature>
<evidence type="ECO:0000256" key="3">
    <source>
        <dbReference type="ARBA" id="ARBA00022574"/>
    </source>
</evidence>
<dbReference type="EMBL" id="HBJA01101005">
    <property type="protein sequence ID" value="CAE0823618.1"/>
    <property type="molecule type" value="Transcribed_RNA"/>
</dbReference>
<dbReference type="PANTHER" id="PTHR14885:SF1">
    <property type="entry name" value="CILIA- AND FLAGELLA-ASSOCIATED PROTEIN 43"/>
    <property type="match status" value="1"/>
</dbReference>
<feature type="region of interest" description="Disordered" evidence="11">
    <location>
        <begin position="1257"/>
        <end position="1278"/>
    </location>
</feature>
<evidence type="ECO:0000256" key="6">
    <source>
        <dbReference type="ARBA" id="ARBA00023212"/>
    </source>
</evidence>
<dbReference type="InterPro" id="IPR036322">
    <property type="entry name" value="WD40_repeat_dom_sf"/>
</dbReference>
<keyword evidence="3" id="KW-0853">WD repeat</keyword>
<dbReference type="GO" id="GO:0005930">
    <property type="term" value="C:axoneme"/>
    <property type="evidence" value="ECO:0007669"/>
    <property type="project" value="UniProtKB-SubCell"/>
</dbReference>
<dbReference type="InterPro" id="IPR056297">
    <property type="entry name" value="Beta-prop_Cfap43_2nd"/>
</dbReference>
<evidence type="ECO:0000313" key="13">
    <source>
        <dbReference type="EMBL" id="CAE0823618.1"/>
    </source>
</evidence>
<dbReference type="InterPro" id="IPR015943">
    <property type="entry name" value="WD40/YVTN_repeat-like_dom_sf"/>
</dbReference>
<dbReference type="Pfam" id="PF23184">
    <property type="entry name" value="WD40_CFAP43"/>
    <property type="match status" value="1"/>
</dbReference>
<dbReference type="Gene3D" id="2.130.10.10">
    <property type="entry name" value="YVTN repeat-like/Quinoprotein amine dehydrogenase"/>
    <property type="match status" value="3"/>
</dbReference>
<evidence type="ECO:0000256" key="1">
    <source>
        <dbReference type="ARBA" id="ARBA00004430"/>
    </source>
</evidence>
<protein>
    <recommendedName>
        <fullName evidence="9">Cilia- and flagella-associated protein 43</fullName>
    </recommendedName>
</protein>
<evidence type="ECO:0000256" key="9">
    <source>
        <dbReference type="ARBA" id="ARBA00023662"/>
    </source>
</evidence>
<evidence type="ECO:0000259" key="12">
    <source>
        <dbReference type="Pfam" id="PF23184"/>
    </source>
</evidence>
<dbReference type="SUPFAM" id="SSF50978">
    <property type="entry name" value="WD40 repeat-like"/>
    <property type="match status" value="2"/>
</dbReference>
<reference evidence="13" key="1">
    <citation type="submission" date="2021-01" db="EMBL/GenBank/DDBJ databases">
        <authorList>
            <person name="Corre E."/>
            <person name="Pelletier E."/>
            <person name="Niang G."/>
            <person name="Scheremetjew M."/>
            <person name="Finn R."/>
            <person name="Kale V."/>
            <person name="Holt S."/>
            <person name="Cochrane G."/>
            <person name="Meng A."/>
            <person name="Brown T."/>
            <person name="Cohen L."/>
        </authorList>
    </citation>
    <scope>NUCLEOTIDE SEQUENCE</scope>
    <source>
        <strain evidence="13">CCMP1594</strain>
    </source>
</reference>
<keyword evidence="7" id="KW-0966">Cell projection</keyword>
<gene>
    <name evidence="13" type="ORF">EGYM00163_LOCUS34821</name>
</gene>
<feature type="coiled-coil region" evidence="10">
    <location>
        <begin position="1566"/>
        <end position="1593"/>
    </location>
</feature>
<feature type="compositionally biased region" description="Low complexity" evidence="11">
    <location>
        <begin position="863"/>
        <end position="877"/>
    </location>
</feature>
<evidence type="ECO:0000256" key="4">
    <source>
        <dbReference type="ARBA" id="ARBA00022737"/>
    </source>
</evidence>
<comment type="subcellular location">
    <subcellularLocation>
        <location evidence="1">Cytoplasm</location>
        <location evidence="1">Cytoskeleton</location>
        <location evidence="1">Cilium axoneme</location>
    </subcellularLocation>
</comment>
<evidence type="ECO:0000256" key="10">
    <source>
        <dbReference type="SAM" id="Coils"/>
    </source>
</evidence>
<evidence type="ECO:0000256" key="2">
    <source>
        <dbReference type="ARBA" id="ARBA00022490"/>
    </source>
</evidence>
<proteinExistence type="inferred from homology"/>
<organism evidence="13">
    <name type="scientific">Eutreptiella gymnastica</name>
    <dbReference type="NCBI Taxonomy" id="73025"/>
    <lineage>
        <taxon>Eukaryota</taxon>
        <taxon>Discoba</taxon>
        <taxon>Euglenozoa</taxon>
        <taxon>Euglenida</taxon>
        <taxon>Spirocuta</taxon>
        <taxon>Euglenophyceae</taxon>
        <taxon>Eutreptiales</taxon>
        <taxon>Eutreptiaceae</taxon>
        <taxon>Eutreptiella</taxon>
    </lineage>
</organism>
<sequence>MAELEIDLAYGYNGTPVHALPGNTVCYVCGCGLQFYNLIDGSRSFLWSPQRRPVSAVAFNSKLDMFAFADRGKNPKIYIHSYPDKRSLYTLSGASKLECGSLAFDRPGTQLVTLGTLPEFELQVWSLEGYEPTVICEASATTSHAKHVSFNPWNPQELCTSGSGHVTFWRLEKQQSKLTLVATEGQAVSSTSRFQCHAWGLNSEVYVGCNEGELYRFDIGSGVGEMLPDSTGTEPVSAVAVSKHHLIAASEDGFVRFYSHTSKAVEKTTQLNSAFVSTLQFMPDWGSLVVGCGDGVIFSIRIPGYESPQLSEDEFRDCTPKVTVIADFHSGSVTSCAHLILEKCLATIGSDSTLRIWDYGYNVLKSKTNIGERPTCMAVGQSAMSHILLAVGHGTGTVRIVNVEDPNAPKVVMREKLDEAEVLKVVFDPESGTLCVVMANGKLFWIDVPESVILGWTQLDLAESKINDVCWVEDTPPEPMVLVSMTNGDVMAFKVPRPVDPAETPTYEVKREELLDNVWKLDYAAVRMTYAKQFQDKHQILVLAEDRCLKVTFLTKDRQVELKEEAIPLSKAVLSFQDFAKLGTSLSLSPDKTQLLCSGADGKCIVREVAKWMVEDPPKSLESQAAKSVQRHWPFGQGITAAAWATDGKTIFSTGADGYTFCCRFKGARKDVAPYTLDAQEEADEELEEEDIFTVKRQKEEERFTYMSNQPYREEVKAKVAKMAERLIELKEANGKAEEMEKLEPQEFMVESVKEEARAEGDKMVERVREEMRWENVERDYTSDRIKKECYDTMEAKIVIIHGMIADLEVPNFNVRLKDKKAAALLKKIKFMRKVQLEEFQRAGQPNFVDDIYLEEEEGEGEPGSPMSPTSGSPLSPKGLASPGSPGAETDKEDDKGKEGEAKDGKGEGEGGEGAKPVKITNEMLADESTKEIAYSPFEEYTRHRACTQMWMLTGEINALKKAFNAEHSAMLVRKKADNSKINEKNVRISAILAELENEEPIFEPKPHADEQPEKILEVKDSEIKVEKYHSPEDLAKQEAARLEDARRRAEQEDDSVERGLKIMMDGKLERDENVVQVITKPEFADTKPQEEWTDEELKAYKDYENKLKKQEEEEEKKRKQLEAELKQIKKENQEIAKGFDEALLAMLNSKLATDQQIYELELRIIKLSQYVMQREEMEIKVAKLAVVLDDIQTKSAKAQKHVLDFKRELDAMAERYQQHLADERNADKRFRAHFAEAEEYLELLLKLLKKKSKQKGKSKLQEQQEREREEQAASIDPFAGAETKVKAQVTEPDVKLDKPDGLSDIIWQEFLQWRQGRLEAEREMKECAQELADMQKYHLKIKTEEEELGTKMHMNLRKLNDFHEQMVRDSYNLDFLQRYKQGQIEVEQAAVVTDYADAILIHNSRIQELNADIRASGTEKVKILKEIKDFKKGIRAVEWETEMLDYTTGTLEVEYRHLHTLRVTKAMQEFIKGGGEGHNETERAKLLKKIEHVKKTFEQKVEEKRKGILKIKRLVKEKAMENNGLEDSTAQAHQLVKERDEIVSLQSTGLDQVRAAKMMKDLRVTRKLEDVAKAQQDELMELKTRIDKLRERTFPSFAVVSKRVVGNPDEKDGPGV</sequence>
<accession>A0A7S4G316</accession>
<dbReference type="InterPro" id="IPR001680">
    <property type="entry name" value="WD40_rpt"/>
</dbReference>
<keyword evidence="2" id="KW-0963">Cytoplasm</keyword>
<feature type="compositionally biased region" description="Basic and acidic residues" evidence="11">
    <location>
        <begin position="889"/>
        <end position="909"/>
    </location>
</feature>
<name>A0A7S4G316_9EUGL</name>
<keyword evidence="5 10" id="KW-0175">Coiled coil</keyword>
<dbReference type="Pfam" id="PF25828">
    <property type="entry name" value="CC_Cfap43"/>
    <property type="match status" value="2"/>
</dbReference>
<evidence type="ECO:0000256" key="7">
    <source>
        <dbReference type="ARBA" id="ARBA00023273"/>
    </source>
</evidence>
<evidence type="ECO:0000256" key="5">
    <source>
        <dbReference type="ARBA" id="ARBA00023054"/>
    </source>
</evidence>
<comment type="similarity">
    <text evidence="8">Belongs to the CFAP43 family.</text>
</comment>
<evidence type="ECO:0000256" key="8">
    <source>
        <dbReference type="ARBA" id="ARBA00023605"/>
    </source>
</evidence>
<dbReference type="SMART" id="SM00320">
    <property type="entry name" value="WD40"/>
    <property type="match status" value="8"/>
</dbReference>
<feature type="coiled-coil region" evidence="10">
    <location>
        <begin position="713"/>
        <end position="743"/>
    </location>
</feature>
<feature type="compositionally biased region" description="Basic and acidic residues" evidence="11">
    <location>
        <begin position="1260"/>
        <end position="1272"/>
    </location>
</feature>
<dbReference type="GO" id="GO:0060271">
    <property type="term" value="P:cilium assembly"/>
    <property type="evidence" value="ECO:0007669"/>
    <property type="project" value="TreeGrafter"/>
</dbReference>
<keyword evidence="4" id="KW-0677">Repeat</keyword>